<comment type="catalytic activity">
    <reaction evidence="13 14 15">
        <text>protoporphyrinogen IX + 3 A = protoporphyrin IX + 3 AH2</text>
        <dbReference type="Rhea" id="RHEA:62000"/>
        <dbReference type="ChEBI" id="CHEBI:13193"/>
        <dbReference type="ChEBI" id="CHEBI:17499"/>
        <dbReference type="ChEBI" id="CHEBI:57306"/>
        <dbReference type="ChEBI" id="CHEBI:57307"/>
    </reaction>
</comment>
<reference evidence="16 17" key="1">
    <citation type="submission" date="2022-10" db="EMBL/GenBank/DDBJ databases">
        <title>Roseococcus glaciei nov., sp. nov., isolated from glacier.</title>
        <authorList>
            <person name="Liu Q."/>
            <person name="Xin Y.-H."/>
        </authorList>
    </citation>
    <scope>NUCLEOTIDE SEQUENCE [LARGE SCALE GENOMIC DNA]</scope>
    <source>
        <strain evidence="16 17">MDT2-1-1</strain>
    </source>
</reference>
<organism evidence="16 17">
    <name type="scientific">Sabulicella glaciei</name>
    <dbReference type="NCBI Taxonomy" id="2984948"/>
    <lineage>
        <taxon>Bacteria</taxon>
        <taxon>Pseudomonadati</taxon>
        <taxon>Pseudomonadota</taxon>
        <taxon>Alphaproteobacteria</taxon>
        <taxon>Acetobacterales</taxon>
        <taxon>Acetobacteraceae</taxon>
        <taxon>Sabulicella</taxon>
    </lineage>
</organism>
<name>A0ABT3NWX9_9PROT</name>
<evidence type="ECO:0000256" key="15">
    <source>
        <dbReference type="PIRNR" id="PIRNR004638"/>
    </source>
</evidence>
<dbReference type="RefSeq" id="WP_301590747.1">
    <property type="nucleotide sequence ID" value="NZ_JAPFQI010000010.1"/>
</dbReference>
<evidence type="ECO:0000256" key="10">
    <source>
        <dbReference type="ARBA" id="ARBA00023002"/>
    </source>
</evidence>
<comment type="similarity">
    <text evidence="3 14 15">Belongs to the HemJ family.</text>
</comment>
<feature type="transmembrane region" description="Helical" evidence="14">
    <location>
        <begin position="128"/>
        <end position="146"/>
    </location>
</feature>
<protein>
    <recommendedName>
        <fullName evidence="4 14">Protoporphyrinogen IX oxidase</fullName>
        <shortName evidence="14">PPO</shortName>
        <ecNumber evidence="14 15">1.3.99.-</ecNumber>
    </recommendedName>
</protein>
<evidence type="ECO:0000256" key="4">
    <source>
        <dbReference type="ARBA" id="ARBA00017504"/>
    </source>
</evidence>
<comment type="pathway">
    <text evidence="2 14 15">Porphyrin-containing compound metabolism; protoporphyrin-IX biosynthesis; protoporphyrin-IX from protoporphyrinogen-IX: step 1/1.</text>
</comment>
<comment type="function">
    <text evidence="14 15">Catalyzes the oxidation of protoporphyrinogen IX to protoporphyrin IX.</text>
</comment>
<keyword evidence="11 14" id="KW-0408">Iron</keyword>
<keyword evidence="6 14" id="KW-0349">Heme</keyword>
<dbReference type="Pfam" id="PF03653">
    <property type="entry name" value="UPF0093"/>
    <property type="match status" value="1"/>
</dbReference>
<evidence type="ECO:0000256" key="11">
    <source>
        <dbReference type="ARBA" id="ARBA00023004"/>
    </source>
</evidence>
<evidence type="ECO:0000256" key="14">
    <source>
        <dbReference type="HAMAP-Rule" id="MF_02239"/>
    </source>
</evidence>
<keyword evidence="17" id="KW-1185">Reference proteome</keyword>
<dbReference type="PANTHER" id="PTHR40255">
    <property type="entry name" value="UPF0093 MEMBRANE PROTEIN SLR1790"/>
    <property type="match status" value="1"/>
</dbReference>
<evidence type="ECO:0000256" key="13">
    <source>
        <dbReference type="ARBA" id="ARBA00048390"/>
    </source>
</evidence>
<evidence type="ECO:0000256" key="1">
    <source>
        <dbReference type="ARBA" id="ARBA00004651"/>
    </source>
</evidence>
<keyword evidence="7 14" id="KW-0812">Transmembrane</keyword>
<feature type="transmembrane region" description="Helical" evidence="14">
    <location>
        <begin position="57"/>
        <end position="78"/>
    </location>
</feature>
<dbReference type="HAMAP" id="MF_02239">
    <property type="entry name" value="HemJ"/>
    <property type="match status" value="1"/>
</dbReference>
<keyword evidence="12 14" id="KW-0472">Membrane</keyword>
<evidence type="ECO:0000256" key="8">
    <source>
        <dbReference type="ARBA" id="ARBA00022723"/>
    </source>
</evidence>
<dbReference type="EMBL" id="JAPFQI010000010">
    <property type="protein sequence ID" value="MCW8086661.1"/>
    <property type="molecule type" value="Genomic_DNA"/>
</dbReference>
<accession>A0ABT3NWX9</accession>
<evidence type="ECO:0000256" key="2">
    <source>
        <dbReference type="ARBA" id="ARBA00005073"/>
    </source>
</evidence>
<feature type="transmembrane region" description="Helical" evidence="14">
    <location>
        <begin position="15"/>
        <end position="36"/>
    </location>
</feature>
<evidence type="ECO:0000256" key="9">
    <source>
        <dbReference type="ARBA" id="ARBA00022989"/>
    </source>
</evidence>
<evidence type="ECO:0000256" key="5">
    <source>
        <dbReference type="ARBA" id="ARBA00022475"/>
    </source>
</evidence>
<dbReference type="Proteomes" id="UP001526430">
    <property type="component" value="Unassembled WGS sequence"/>
</dbReference>
<dbReference type="NCBIfam" id="TIGR00701">
    <property type="entry name" value="protoporphyrinogen oxidase HemJ"/>
    <property type="match status" value="1"/>
</dbReference>
<dbReference type="PANTHER" id="PTHR40255:SF1">
    <property type="entry name" value="PROTOPORPHYRINOGEN IX OXIDASE"/>
    <property type="match status" value="1"/>
</dbReference>
<evidence type="ECO:0000256" key="12">
    <source>
        <dbReference type="ARBA" id="ARBA00023136"/>
    </source>
</evidence>
<feature type="binding site" description="axial binding residue" evidence="14">
    <location>
        <position position="16"/>
    </location>
    <ligand>
        <name>heme</name>
        <dbReference type="ChEBI" id="CHEBI:30413"/>
    </ligand>
    <ligandPart>
        <name>Fe</name>
        <dbReference type="ChEBI" id="CHEBI:18248"/>
    </ligandPart>
</feature>
<feature type="binding site" description="axial binding residue" evidence="14">
    <location>
        <position position="93"/>
    </location>
    <ligand>
        <name>heme</name>
        <dbReference type="ChEBI" id="CHEBI:30413"/>
    </ligand>
    <ligandPart>
        <name>Fe</name>
        <dbReference type="ChEBI" id="CHEBI:18248"/>
    </ligandPart>
</feature>
<dbReference type="InterPro" id="IPR005265">
    <property type="entry name" value="HemJ-like"/>
</dbReference>
<keyword evidence="8 14" id="KW-0479">Metal-binding</keyword>
<sequence>MSGFLAAAYPWTKSLHVISMVAWMAGLFYLPRLFIYHHQVPGDGTEHQRFVLMERRLLRAIMNPAMIATWVFGLLLVLTPGVVDWRAGWWHAKLSSVLLMTGFHMVLARQRRGFEAGGRPLTERGWRFLNEVPTLLLIVIVTMVIAKPF</sequence>
<dbReference type="EC" id="1.3.99.-" evidence="14 15"/>
<comment type="subcellular location">
    <subcellularLocation>
        <location evidence="1 14">Cell membrane</location>
        <topology evidence="1 14">Multi-pass membrane protein</topology>
    </subcellularLocation>
</comment>
<feature type="transmembrane region" description="Helical" evidence="14">
    <location>
        <begin position="90"/>
        <end position="107"/>
    </location>
</feature>
<comment type="cofactor">
    <cofactor evidence="14 15">
        <name>heme b</name>
        <dbReference type="ChEBI" id="CHEBI:60344"/>
    </cofactor>
    <text evidence="14 15">Binds 1 heme b (iron(II)-protoporphyrin IX) group per subunit.</text>
</comment>
<comment type="caution">
    <text evidence="16">The sequence shown here is derived from an EMBL/GenBank/DDBJ whole genome shotgun (WGS) entry which is preliminary data.</text>
</comment>
<evidence type="ECO:0000256" key="7">
    <source>
        <dbReference type="ARBA" id="ARBA00022692"/>
    </source>
</evidence>
<evidence type="ECO:0000256" key="6">
    <source>
        <dbReference type="ARBA" id="ARBA00022617"/>
    </source>
</evidence>
<dbReference type="PIRSF" id="PIRSF004638">
    <property type="entry name" value="UCP004638"/>
    <property type="match status" value="1"/>
</dbReference>
<keyword evidence="9 14" id="KW-1133">Transmembrane helix</keyword>
<keyword evidence="5 14" id="KW-1003">Cell membrane</keyword>
<proteinExistence type="inferred from homology"/>
<evidence type="ECO:0000256" key="3">
    <source>
        <dbReference type="ARBA" id="ARBA00006501"/>
    </source>
</evidence>
<comment type="subunit">
    <text evidence="14">Homodimer.</text>
</comment>
<gene>
    <name evidence="16" type="primary">hemJ</name>
    <name evidence="16" type="ORF">OF850_13580</name>
</gene>
<evidence type="ECO:0000313" key="17">
    <source>
        <dbReference type="Proteomes" id="UP001526430"/>
    </source>
</evidence>
<keyword evidence="10 14" id="KW-0560">Oxidoreductase</keyword>
<evidence type="ECO:0000313" key="16">
    <source>
        <dbReference type="EMBL" id="MCW8086661.1"/>
    </source>
</evidence>